<feature type="compositionally biased region" description="Acidic residues" evidence="2">
    <location>
        <begin position="418"/>
        <end position="433"/>
    </location>
</feature>
<feature type="compositionally biased region" description="Acidic residues" evidence="2">
    <location>
        <begin position="444"/>
        <end position="467"/>
    </location>
</feature>
<dbReference type="AlphaFoldDB" id="A0ABD3SCY7"/>
<evidence type="ECO:0000256" key="1">
    <source>
        <dbReference type="SAM" id="Coils"/>
    </source>
</evidence>
<proteinExistence type="predicted"/>
<accession>A0ABD3SCY7</accession>
<sequence>MWNKFIGKKKSGDVPGGATMSDSSPTGRGGVGVGATTPPDHHNKSHSAASSPAASASSRRRHRHPPLRAVIAANDARDRVVVGGGDGDDPPSWHLERRCVVRVLVGDVDVSPPVSAAEEDAKDDDNDEVFDAYDEDEAETSTAMGNPAHAHEAPFSSAPSSFIAPPSPRLTSPLSRYDPRSIKEGIDDNDNDEEEDDEEDDEDDADDSNAGTSVDSQATNEEGAEMMSRNDIPCDEDDDDDIEEEEEEDDDDDDEEEDDDDPKDSAAGTNVNKAGGGDDFEASLLLNIGAFPPAPESDQNRDVASGEAVVVAPAAANSLETDRLLRERGGSSGGGVGDSNGAKDPNTLPTSMTSFLDVLTEEQRRTRHRHIPSVDGFRRLYRGEVKYDMARARRCRNANAVAMGAASRKQQRRPTGSDNEEDVVDDDDVDDERAEQSDERRDMDVEEGGAVDDENAGDGDDRDDDQEGTNKARGGEAGAGSAFVAPTKEARRIALGGELAFFLDGAKFADGTRPPNVVDSITTFHPPRPQESTSTKTRLRLRRWEANPEDVDADMSSYRKTVGRTMAELDAARAERLRTEAVSTLVRGHLATHLKNYGVEATAIDEGLGKIIARCVKADNEISVKGVGTRSSGGKGMRDVLATLMTLGKEVKGATKNAGTAKRKRGNAPKDWRAVGVGGVCMKASGAQNYDGRGGTTTTTIPLSCGWLLVGDEVIVNLTGEEGVVVSIDGPKSRTDVSSIVKNTTEMEPGAKSKTLDKNESSSSGSKRGTDCDAMDLDASPNIEEQEATAAASNEKHDSTVTVEPRWGNMIQTALANCVDHDVLAMTRYNDATLVGGRTHDDTGVIKNDGTSSPTSVGQYDDAHTLLPFGSGLVAAPDDLKNYPSVLPLDVLEETVRNAVYGVNKPRVIPSMPSALSVYESRQEEINTLKGKVLQLRNRLSRQKRLRGLNEHSLVAGQNRAKKAEGLLLEMQMDLKNLKERLQVELTELGIGNSAMMRPVSSTNDASGENRIKKSLSSPEEAHADISDPTNVEIKRLGFKGLDGDIGVDGGSMSGNERADGYVLVDDVLEPDIKRARVD</sequence>
<feature type="region of interest" description="Disordered" evidence="2">
    <location>
        <begin position="401"/>
        <end position="483"/>
    </location>
</feature>
<feature type="region of interest" description="Disordered" evidence="2">
    <location>
        <begin position="728"/>
        <end position="777"/>
    </location>
</feature>
<feature type="region of interest" description="Disordered" evidence="2">
    <location>
        <begin position="1"/>
        <end position="93"/>
    </location>
</feature>
<keyword evidence="4" id="KW-1185">Reference proteome</keyword>
<dbReference type="Proteomes" id="UP001530377">
    <property type="component" value="Unassembled WGS sequence"/>
</dbReference>
<gene>
    <name evidence="3" type="ORF">ACHAXA_010873</name>
</gene>
<comment type="caution">
    <text evidence="3">The sequence shown here is derived from an EMBL/GenBank/DDBJ whole genome shotgun (WGS) entry which is preliminary data.</text>
</comment>
<feature type="region of interest" description="Disordered" evidence="2">
    <location>
        <begin position="997"/>
        <end position="1029"/>
    </location>
</feature>
<protein>
    <submittedName>
        <fullName evidence="3">Uncharacterized protein</fullName>
    </submittedName>
</protein>
<evidence type="ECO:0000256" key="2">
    <source>
        <dbReference type="SAM" id="MobiDB-lite"/>
    </source>
</evidence>
<keyword evidence="1" id="KW-0175">Coiled coil</keyword>
<feature type="region of interest" description="Disordered" evidence="2">
    <location>
        <begin position="313"/>
        <end position="353"/>
    </location>
</feature>
<feature type="compositionally biased region" description="Basic and acidic residues" evidence="2">
    <location>
        <begin position="177"/>
        <end position="186"/>
    </location>
</feature>
<feature type="compositionally biased region" description="Polar residues" evidence="2">
    <location>
        <begin position="209"/>
        <end position="220"/>
    </location>
</feature>
<feature type="compositionally biased region" description="Polar residues" evidence="2">
    <location>
        <begin position="736"/>
        <end position="746"/>
    </location>
</feature>
<dbReference type="EMBL" id="JALLPB020000067">
    <property type="protein sequence ID" value="KAL3822395.1"/>
    <property type="molecule type" value="Genomic_DNA"/>
</dbReference>
<evidence type="ECO:0000313" key="3">
    <source>
        <dbReference type="EMBL" id="KAL3822395.1"/>
    </source>
</evidence>
<feature type="compositionally biased region" description="Low complexity" evidence="2">
    <location>
        <begin position="46"/>
        <end position="57"/>
    </location>
</feature>
<feature type="compositionally biased region" description="Basic and acidic residues" evidence="2">
    <location>
        <begin position="320"/>
        <end position="329"/>
    </location>
</feature>
<name>A0ABD3SCY7_9STRA</name>
<feature type="compositionally biased region" description="Acidic residues" evidence="2">
    <location>
        <begin position="233"/>
        <end position="262"/>
    </location>
</feature>
<feature type="region of interest" description="Disordered" evidence="2">
    <location>
        <begin position="107"/>
        <end position="279"/>
    </location>
</feature>
<organism evidence="3 4">
    <name type="scientific">Cyclostephanos tholiformis</name>
    <dbReference type="NCBI Taxonomy" id="382380"/>
    <lineage>
        <taxon>Eukaryota</taxon>
        <taxon>Sar</taxon>
        <taxon>Stramenopiles</taxon>
        <taxon>Ochrophyta</taxon>
        <taxon>Bacillariophyta</taxon>
        <taxon>Coscinodiscophyceae</taxon>
        <taxon>Thalassiosirophycidae</taxon>
        <taxon>Stephanodiscales</taxon>
        <taxon>Stephanodiscaceae</taxon>
        <taxon>Cyclostephanos</taxon>
    </lineage>
</organism>
<feature type="compositionally biased region" description="Basic and acidic residues" evidence="2">
    <location>
        <begin position="749"/>
        <end position="760"/>
    </location>
</feature>
<feature type="coiled-coil region" evidence="1">
    <location>
        <begin position="919"/>
        <end position="988"/>
    </location>
</feature>
<evidence type="ECO:0000313" key="4">
    <source>
        <dbReference type="Proteomes" id="UP001530377"/>
    </source>
</evidence>
<feature type="compositionally biased region" description="Basic and acidic residues" evidence="2">
    <location>
        <begin position="434"/>
        <end position="443"/>
    </location>
</feature>
<feature type="compositionally biased region" description="Acidic residues" evidence="2">
    <location>
        <begin position="187"/>
        <end position="207"/>
    </location>
</feature>
<feature type="compositionally biased region" description="Acidic residues" evidence="2">
    <location>
        <begin position="117"/>
        <end position="139"/>
    </location>
</feature>
<feature type="compositionally biased region" description="Low complexity" evidence="2">
    <location>
        <begin position="153"/>
        <end position="176"/>
    </location>
</feature>
<reference evidence="3 4" key="1">
    <citation type="submission" date="2024-10" db="EMBL/GenBank/DDBJ databases">
        <title>Updated reference genomes for cyclostephanoid diatoms.</title>
        <authorList>
            <person name="Roberts W.R."/>
            <person name="Alverson A.J."/>
        </authorList>
    </citation>
    <scope>NUCLEOTIDE SEQUENCE [LARGE SCALE GENOMIC DNA]</scope>
    <source>
        <strain evidence="3 4">AJA228-03</strain>
    </source>
</reference>